<dbReference type="OrthoDB" id="10298818at2759"/>
<dbReference type="Proteomes" id="UP000186804">
    <property type="component" value="Unassembled WGS sequence"/>
</dbReference>
<protein>
    <submittedName>
        <fullName evidence="2">Uncharacterized protein</fullName>
    </submittedName>
</protein>
<name>A0A1J4MSX8_9CRYT</name>
<evidence type="ECO:0000313" key="3">
    <source>
        <dbReference type="Proteomes" id="UP000186804"/>
    </source>
</evidence>
<evidence type="ECO:0000256" key="1">
    <source>
        <dbReference type="SAM" id="Phobius"/>
    </source>
</evidence>
<keyword evidence="1" id="KW-1133">Transmembrane helix</keyword>
<gene>
    <name evidence="2" type="ORF">cand_007210</name>
</gene>
<reference evidence="2 3" key="1">
    <citation type="submission" date="2016-10" db="EMBL/GenBank/DDBJ databases">
        <title>Reductive evolution of mitochondrial metabolism and differential evolution of invasion-related proteins in Cryptosporidium.</title>
        <authorList>
            <person name="Liu S."/>
            <person name="Roellig D.M."/>
            <person name="Guo Y."/>
            <person name="Li N."/>
            <person name="Frace M.A."/>
            <person name="Tang K."/>
            <person name="Zhang L."/>
            <person name="Feng Y."/>
            <person name="Xiao L."/>
        </authorList>
    </citation>
    <scope>NUCLEOTIDE SEQUENCE [LARGE SCALE GENOMIC DNA]</scope>
    <source>
        <strain evidence="2">30847</strain>
    </source>
</reference>
<keyword evidence="3" id="KW-1185">Reference proteome</keyword>
<dbReference type="RefSeq" id="XP_067067978.1">
    <property type="nucleotide sequence ID" value="XM_067210961.1"/>
</dbReference>
<accession>A0A1J4MSX8</accession>
<evidence type="ECO:0000313" key="2">
    <source>
        <dbReference type="EMBL" id="OII76132.1"/>
    </source>
</evidence>
<comment type="caution">
    <text evidence="2">The sequence shown here is derived from an EMBL/GenBank/DDBJ whole genome shotgun (WGS) entry which is preliminary data.</text>
</comment>
<organism evidence="2 3">
    <name type="scientific">Cryptosporidium andersoni</name>
    <dbReference type="NCBI Taxonomy" id="117008"/>
    <lineage>
        <taxon>Eukaryota</taxon>
        <taxon>Sar</taxon>
        <taxon>Alveolata</taxon>
        <taxon>Apicomplexa</taxon>
        <taxon>Conoidasida</taxon>
        <taxon>Coccidia</taxon>
        <taxon>Eucoccidiorida</taxon>
        <taxon>Eimeriorina</taxon>
        <taxon>Cryptosporidiidae</taxon>
        <taxon>Cryptosporidium</taxon>
    </lineage>
</organism>
<proteinExistence type="predicted"/>
<sequence length="195" mass="23368">MDHQEKYPIDTVKCSNRIKSKLIDTTIIGLKGQLKCLFPIFLEDSQGLRKYKVNLGDTNKCLLVKFEKRVLENSNKNLWEILQLQYNTWETFNFKITRCKPIIVNDNKVDKSLNLVDFKNYILFSRYYIINILLLVLFYWKLLKKYRYRKVLYFISRSSIIEKLDLKIYDKHVTTKDLLNISNSSKDSELLIFME</sequence>
<dbReference type="EMBL" id="LRBS01000068">
    <property type="protein sequence ID" value="OII76132.1"/>
    <property type="molecule type" value="Genomic_DNA"/>
</dbReference>
<keyword evidence="1" id="KW-0472">Membrane</keyword>
<keyword evidence="1" id="KW-0812">Transmembrane</keyword>
<dbReference type="VEuPathDB" id="CryptoDB:cand_007210"/>
<dbReference type="GeneID" id="92364906"/>
<feature type="transmembrane region" description="Helical" evidence="1">
    <location>
        <begin position="121"/>
        <end position="140"/>
    </location>
</feature>
<dbReference type="AlphaFoldDB" id="A0A1J4MSX8"/>